<evidence type="ECO:0000256" key="1">
    <source>
        <dbReference type="SAM" id="Phobius"/>
    </source>
</evidence>
<sequence length="322" mass="33587">MSTTKLATVICWIVVAIVVLGLAVWLLTGSLFGINTGFKINAPAFSIGGFDNLAGPFNEAGSYQVPADGVDSIDVDWVSGAVTITPYDGDSIKLTEYARRELKDNEKLVYETSGGKLQVRYVSPGLTINMITKKLELLVPESLADKLNLLSIGTTSAELKVSDFEVKSFEVDETSGSAEISNIKANTADVHSGSGEVSITNLTASELYASTVSGRMKFDAVTADTLQTKTTSGSQQLGGTFKSVDASSVSGEVSVTSGVNPDKVTIGTTSGGITLAIPGGDGVTVSYDTTSGRFNSDISVRTGGNANYRFTSVSGDIRLKAA</sequence>
<feature type="transmembrane region" description="Helical" evidence="1">
    <location>
        <begin position="6"/>
        <end position="27"/>
    </location>
</feature>
<dbReference type="OrthoDB" id="2066445at2"/>
<dbReference type="RefSeq" id="WP_073076121.1">
    <property type="nucleotide sequence ID" value="NZ_FQXV01000001.1"/>
</dbReference>
<evidence type="ECO:0000313" key="3">
    <source>
        <dbReference type="EMBL" id="SHH64317.1"/>
    </source>
</evidence>
<gene>
    <name evidence="3" type="ORF">SAMN02745823_00594</name>
</gene>
<name>A0A1M5UMZ3_9FIRM</name>
<keyword evidence="1" id="KW-1133">Transmembrane helix</keyword>
<proteinExistence type="predicted"/>
<dbReference type="Pfam" id="PF13349">
    <property type="entry name" value="DUF4097"/>
    <property type="match status" value="1"/>
</dbReference>
<evidence type="ECO:0000313" key="4">
    <source>
        <dbReference type="Proteomes" id="UP000183995"/>
    </source>
</evidence>
<protein>
    <submittedName>
        <fullName evidence="3">Putative adhesin</fullName>
    </submittedName>
</protein>
<reference evidence="3 4" key="1">
    <citation type="submission" date="2016-11" db="EMBL/GenBank/DDBJ databases">
        <authorList>
            <person name="Jaros S."/>
            <person name="Januszkiewicz K."/>
            <person name="Wedrychowicz H."/>
        </authorList>
    </citation>
    <scope>NUCLEOTIDE SEQUENCE [LARGE SCALE GENOMIC DNA]</scope>
    <source>
        <strain evidence="3 4">DSM 10068</strain>
    </source>
</reference>
<keyword evidence="1" id="KW-0472">Membrane</keyword>
<dbReference type="AlphaFoldDB" id="A0A1M5UMZ3"/>
<dbReference type="Proteomes" id="UP000183995">
    <property type="component" value="Unassembled WGS sequence"/>
</dbReference>
<dbReference type="EMBL" id="FQXV01000001">
    <property type="protein sequence ID" value="SHH64317.1"/>
    <property type="molecule type" value="Genomic_DNA"/>
</dbReference>
<keyword evidence="4" id="KW-1185">Reference proteome</keyword>
<feature type="domain" description="DUF4097" evidence="2">
    <location>
        <begin position="71"/>
        <end position="314"/>
    </location>
</feature>
<organism evidence="3 4">
    <name type="scientific">Sporobacter termitidis DSM 10068</name>
    <dbReference type="NCBI Taxonomy" id="1123282"/>
    <lineage>
        <taxon>Bacteria</taxon>
        <taxon>Bacillati</taxon>
        <taxon>Bacillota</taxon>
        <taxon>Clostridia</taxon>
        <taxon>Eubacteriales</taxon>
        <taxon>Oscillospiraceae</taxon>
        <taxon>Sporobacter</taxon>
    </lineage>
</organism>
<evidence type="ECO:0000259" key="2">
    <source>
        <dbReference type="Pfam" id="PF13349"/>
    </source>
</evidence>
<keyword evidence="1" id="KW-0812">Transmembrane</keyword>
<accession>A0A1M5UMZ3</accession>
<dbReference type="InterPro" id="IPR025164">
    <property type="entry name" value="Toastrack_DUF4097"/>
</dbReference>
<dbReference type="STRING" id="1123282.SAMN02745823_00594"/>